<dbReference type="AlphaFoldDB" id="A0A7X9DKP4"/>
<dbReference type="InterPro" id="IPR001387">
    <property type="entry name" value="Cro/C1-type_HTH"/>
</dbReference>
<dbReference type="EMBL" id="JAAZNL010000040">
    <property type="protein sequence ID" value="NMB70213.1"/>
    <property type="molecule type" value="Genomic_DNA"/>
</dbReference>
<name>A0A7X9DKP4_UNCKA</name>
<dbReference type="GO" id="GO:0003677">
    <property type="term" value="F:DNA binding"/>
    <property type="evidence" value="ECO:0007669"/>
    <property type="project" value="InterPro"/>
</dbReference>
<keyword evidence="2" id="KW-0472">Membrane</keyword>
<dbReference type="Pfam" id="PF13413">
    <property type="entry name" value="HTH_25"/>
    <property type="match status" value="1"/>
</dbReference>
<reference evidence="4 5" key="1">
    <citation type="journal article" date="2020" name="Biotechnol. Biofuels">
        <title>New insights from the biogas microbiome by comprehensive genome-resolved metagenomics of nearly 1600 species originating from multiple anaerobic digesters.</title>
        <authorList>
            <person name="Campanaro S."/>
            <person name="Treu L."/>
            <person name="Rodriguez-R L.M."/>
            <person name="Kovalovszki A."/>
            <person name="Ziels R.M."/>
            <person name="Maus I."/>
            <person name="Zhu X."/>
            <person name="Kougias P.G."/>
            <person name="Basile A."/>
            <person name="Luo G."/>
            <person name="Schluter A."/>
            <person name="Konstantinidis K.T."/>
            <person name="Angelidaki I."/>
        </authorList>
    </citation>
    <scope>NUCLEOTIDE SEQUENCE [LARGE SCALE GENOMIC DNA]</scope>
    <source>
        <strain evidence="4">AS27yjCOA_165</strain>
    </source>
</reference>
<gene>
    <name evidence="4" type="ORF">GYA27_03375</name>
</gene>
<dbReference type="InterPro" id="IPR013783">
    <property type="entry name" value="Ig-like_fold"/>
</dbReference>
<protein>
    <recommendedName>
        <fullName evidence="3">HTH cro/C1-type domain-containing protein</fullName>
    </recommendedName>
</protein>
<dbReference type="CDD" id="cd00093">
    <property type="entry name" value="HTH_XRE"/>
    <property type="match status" value="1"/>
</dbReference>
<evidence type="ECO:0000313" key="5">
    <source>
        <dbReference type="Proteomes" id="UP000526033"/>
    </source>
</evidence>
<feature type="domain" description="HTH cro/C1-type" evidence="3">
    <location>
        <begin position="9"/>
        <end position="44"/>
    </location>
</feature>
<dbReference type="PROSITE" id="PS50943">
    <property type="entry name" value="HTH_CROC1"/>
    <property type="match status" value="1"/>
</dbReference>
<dbReference type="Proteomes" id="UP000526033">
    <property type="component" value="Unassembled WGS sequence"/>
</dbReference>
<dbReference type="Pfam" id="PF09136">
    <property type="entry name" value="Glucodextran_B"/>
    <property type="match status" value="1"/>
</dbReference>
<accession>A0A7X9DKP4</accession>
<dbReference type="Gene3D" id="2.60.40.10">
    <property type="entry name" value="Immunoglobulins"/>
    <property type="match status" value="1"/>
</dbReference>
<proteinExistence type="predicted"/>
<keyword evidence="2" id="KW-1133">Transmembrane helix</keyword>
<feature type="transmembrane region" description="Helical" evidence="2">
    <location>
        <begin position="100"/>
        <end position="125"/>
    </location>
</feature>
<organism evidence="4 5">
    <name type="scientific">candidate division WWE3 bacterium</name>
    <dbReference type="NCBI Taxonomy" id="2053526"/>
    <lineage>
        <taxon>Bacteria</taxon>
        <taxon>Katanobacteria</taxon>
    </lineage>
</organism>
<dbReference type="Gene3D" id="1.10.260.40">
    <property type="entry name" value="lambda repressor-like DNA-binding domains"/>
    <property type="match status" value="1"/>
</dbReference>
<dbReference type="PANTHER" id="PTHR34475">
    <property type="match status" value="1"/>
</dbReference>
<dbReference type="InterPro" id="IPR010982">
    <property type="entry name" value="Lambda_DNA-bd_dom_sf"/>
</dbReference>
<keyword evidence="2" id="KW-0812">Transmembrane</keyword>
<comment type="caution">
    <text evidence="4">The sequence shown here is derived from an EMBL/GenBank/DDBJ whole genome shotgun (WGS) entry which is preliminary data.</text>
</comment>
<dbReference type="PANTHER" id="PTHR34475:SF1">
    <property type="entry name" value="CYTOSKELETON PROTEIN RODZ"/>
    <property type="match status" value="1"/>
</dbReference>
<dbReference type="SUPFAM" id="SSF47413">
    <property type="entry name" value="lambda repressor-like DNA-binding domains"/>
    <property type="match status" value="1"/>
</dbReference>
<feature type="compositionally biased region" description="Low complexity" evidence="1">
    <location>
        <begin position="221"/>
        <end position="231"/>
    </location>
</feature>
<dbReference type="InterPro" id="IPR050400">
    <property type="entry name" value="Bact_Cytoskel_RodZ"/>
</dbReference>
<evidence type="ECO:0000256" key="1">
    <source>
        <dbReference type="SAM" id="MobiDB-lite"/>
    </source>
</evidence>
<feature type="region of interest" description="Disordered" evidence="1">
    <location>
        <begin position="221"/>
        <end position="242"/>
    </location>
</feature>
<evidence type="ECO:0000259" key="3">
    <source>
        <dbReference type="PROSITE" id="PS50943"/>
    </source>
</evidence>
<evidence type="ECO:0000313" key="4">
    <source>
        <dbReference type="EMBL" id="NMB70213.1"/>
    </source>
</evidence>
<sequence>MTLSIGTILKRSREKRRLTQDDVSKYIKIPNKYLRAMENDDYTIFSDKVHAKGFLRIYTEFLNLNSEELLALWRREYDKYFDTKKITTLAPQKPVKYPKVYITPSLIFVFVICTAVVGFFGYLFYQYRNYTGAPNMTIYNPKENSVVDNGILDITGVTDLDSEVYINNQKIVLNTDGSFAESLKLKEGLNTISIKAVNKLDKQTEFVKTIIYRPPEKENLTLSETTESTKSMQVGDTAPLDL</sequence>
<evidence type="ECO:0000256" key="2">
    <source>
        <dbReference type="SAM" id="Phobius"/>
    </source>
</evidence>